<feature type="domain" description="SHSP" evidence="4">
    <location>
        <begin position="25"/>
        <end position="160"/>
    </location>
</feature>
<dbReference type="Gene3D" id="2.60.40.790">
    <property type="match status" value="1"/>
</dbReference>
<dbReference type="CDD" id="cd06464">
    <property type="entry name" value="ACD_sHsps-like"/>
    <property type="match status" value="1"/>
</dbReference>
<keyword evidence="1" id="KW-0346">Stress response</keyword>
<name>A0AAD7BZ18_9AGAR</name>
<proteinExistence type="inferred from homology"/>
<evidence type="ECO:0000256" key="2">
    <source>
        <dbReference type="PROSITE-ProRule" id="PRU00285"/>
    </source>
</evidence>
<evidence type="ECO:0000259" key="4">
    <source>
        <dbReference type="PROSITE" id="PS01031"/>
    </source>
</evidence>
<gene>
    <name evidence="5" type="ORF">FB45DRAFT_914573</name>
</gene>
<dbReference type="InterPro" id="IPR031107">
    <property type="entry name" value="Small_HSP"/>
</dbReference>
<dbReference type="AlphaFoldDB" id="A0AAD7BZ18"/>
<reference evidence="5" key="1">
    <citation type="submission" date="2023-03" db="EMBL/GenBank/DDBJ databases">
        <title>Massive genome expansion in bonnet fungi (Mycena s.s.) driven by repeated elements and novel gene families across ecological guilds.</title>
        <authorList>
            <consortium name="Lawrence Berkeley National Laboratory"/>
            <person name="Harder C.B."/>
            <person name="Miyauchi S."/>
            <person name="Viragh M."/>
            <person name="Kuo A."/>
            <person name="Thoen E."/>
            <person name="Andreopoulos B."/>
            <person name="Lu D."/>
            <person name="Skrede I."/>
            <person name="Drula E."/>
            <person name="Henrissat B."/>
            <person name="Morin E."/>
            <person name="Kohler A."/>
            <person name="Barry K."/>
            <person name="LaButti K."/>
            <person name="Morin E."/>
            <person name="Salamov A."/>
            <person name="Lipzen A."/>
            <person name="Mereny Z."/>
            <person name="Hegedus B."/>
            <person name="Baldrian P."/>
            <person name="Stursova M."/>
            <person name="Weitz H."/>
            <person name="Taylor A."/>
            <person name="Grigoriev I.V."/>
            <person name="Nagy L.G."/>
            <person name="Martin F."/>
            <person name="Kauserud H."/>
        </authorList>
    </citation>
    <scope>NUCLEOTIDE SEQUENCE</scope>
    <source>
        <strain evidence="5">9284</strain>
    </source>
</reference>
<organism evidence="5 6">
    <name type="scientific">Roridomyces roridus</name>
    <dbReference type="NCBI Taxonomy" id="1738132"/>
    <lineage>
        <taxon>Eukaryota</taxon>
        <taxon>Fungi</taxon>
        <taxon>Dikarya</taxon>
        <taxon>Basidiomycota</taxon>
        <taxon>Agaricomycotina</taxon>
        <taxon>Agaricomycetes</taxon>
        <taxon>Agaricomycetidae</taxon>
        <taxon>Agaricales</taxon>
        <taxon>Marasmiineae</taxon>
        <taxon>Mycenaceae</taxon>
        <taxon>Roridomyces</taxon>
    </lineage>
</organism>
<protein>
    <submittedName>
        <fullName evidence="5">HSP20-like chaperone</fullName>
    </submittedName>
</protein>
<comment type="caution">
    <text evidence="5">The sequence shown here is derived from an EMBL/GenBank/DDBJ whole genome shotgun (WGS) entry which is preliminary data.</text>
</comment>
<comment type="similarity">
    <text evidence="2 3">Belongs to the small heat shock protein (HSP20) family.</text>
</comment>
<sequence length="183" mass="20310">MSKEQVAYIFEAIRTGRLRVQDKLSNDAVFRPRMEMYDNPSSPRGVATFELPGVKIGDLDISAKRGLLIVKGHRRARYQGSSRHPSLRGVGSESVQDDVNKRYFPHQELRYGSFYRKLRLPPGADTSRIQASMSDGLLTVTWPRLAVIENVDNPGSVTADEESVQGAIAAQTTSYVRSAPSTL</sequence>
<dbReference type="PANTHER" id="PTHR11527">
    <property type="entry name" value="HEAT-SHOCK PROTEIN 20 FAMILY MEMBER"/>
    <property type="match status" value="1"/>
</dbReference>
<evidence type="ECO:0000313" key="5">
    <source>
        <dbReference type="EMBL" id="KAJ7633195.1"/>
    </source>
</evidence>
<evidence type="ECO:0000313" key="6">
    <source>
        <dbReference type="Proteomes" id="UP001221142"/>
    </source>
</evidence>
<accession>A0AAD7BZ18</accession>
<dbReference type="InterPro" id="IPR008978">
    <property type="entry name" value="HSP20-like_chaperone"/>
</dbReference>
<evidence type="ECO:0000256" key="1">
    <source>
        <dbReference type="ARBA" id="ARBA00023016"/>
    </source>
</evidence>
<dbReference type="PROSITE" id="PS01031">
    <property type="entry name" value="SHSP"/>
    <property type="match status" value="1"/>
</dbReference>
<dbReference type="EMBL" id="JARKIF010000008">
    <property type="protein sequence ID" value="KAJ7633195.1"/>
    <property type="molecule type" value="Genomic_DNA"/>
</dbReference>
<evidence type="ECO:0000256" key="3">
    <source>
        <dbReference type="RuleBase" id="RU003616"/>
    </source>
</evidence>
<keyword evidence="6" id="KW-1185">Reference proteome</keyword>
<dbReference type="Pfam" id="PF00011">
    <property type="entry name" value="HSP20"/>
    <property type="match status" value="1"/>
</dbReference>
<dbReference type="SUPFAM" id="SSF49764">
    <property type="entry name" value="HSP20-like chaperones"/>
    <property type="match status" value="1"/>
</dbReference>
<dbReference type="InterPro" id="IPR002068">
    <property type="entry name" value="A-crystallin/Hsp20_dom"/>
</dbReference>
<dbReference type="Proteomes" id="UP001221142">
    <property type="component" value="Unassembled WGS sequence"/>
</dbReference>